<accession>A0A0G4J271</accession>
<dbReference type="InterPro" id="IPR017853">
    <property type="entry name" value="GH"/>
</dbReference>
<dbReference type="OMA" id="WWININD"/>
<evidence type="ECO:0000313" key="6">
    <source>
        <dbReference type="Proteomes" id="UP000039324"/>
    </source>
</evidence>
<dbReference type="InterPro" id="IPR004352">
    <property type="entry name" value="GH114_TIM-barrel"/>
</dbReference>
<proteinExistence type="predicted"/>
<organism evidence="5 6">
    <name type="scientific">Plasmodiophora brassicae</name>
    <name type="common">Clubroot disease agent</name>
    <dbReference type="NCBI Taxonomy" id="37360"/>
    <lineage>
        <taxon>Eukaryota</taxon>
        <taxon>Sar</taxon>
        <taxon>Rhizaria</taxon>
        <taxon>Endomyxa</taxon>
        <taxon>Phytomyxea</taxon>
        <taxon>Plasmodiophorida</taxon>
        <taxon>Plasmodiophoridae</taxon>
        <taxon>Plasmodiophora</taxon>
    </lineage>
</organism>
<name>A0A0G4J271_PLABS</name>
<dbReference type="Proteomes" id="UP000039324">
    <property type="component" value="Unassembled WGS sequence"/>
</dbReference>
<sequence>MGIKGVLAFVAAVLYGAALIDATWTPPQIGMGWQARALYAGTWVLSFNKIPNVATPNVPVWDIDPEQLTSASDIATLMSALKAHNRYVICYVNVGSLDTGANDAGSFPKSIIGNAYPDWPGEYFLDIRSSVTRSLIKARFQRMASYGCDGIEPDNLDTYTEKTFAPAKPDLTLTDALDYMTWISTTVHDLGMAIGLKNGGDLVEAHNLASVFDFAIVESCAEFSGDCAEYAPFIQAGKPVFAAEYTTAGSGGCPVIKSATSSCAATNAQDFEGIVKTCDLGTEWKGCQTYDSNGYRTSAHAQISPSPTPLRQPPSKTSSWGRRVATTNGEHVRVQSGGSPVSGALAGPTVQIVGAAVGLVLGVVGTVLAMQVWIRRRDARAKPPSFYTVQLPAV</sequence>
<feature type="chain" id="PRO_5005193893" description="Glycoside-hydrolase family GH114 TIM-barrel domain-containing protein" evidence="3">
    <location>
        <begin position="23"/>
        <end position="394"/>
    </location>
</feature>
<dbReference type="InterPro" id="IPR013785">
    <property type="entry name" value="Aldolase_TIM"/>
</dbReference>
<feature type="transmembrane region" description="Helical" evidence="2">
    <location>
        <begin position="352"/>
        <end position="374"/>
    </location>
</feature>
<evidence type="ECO:0000313" key="5">
    <source>
        <dbReference type="EMBL" id="CEP01718.1"/>
    </source>
</evidence>
<dbReference type="SUPFAM" id="SSF51445">
    <property type="entry name" value="(Trans)glycosidases"/>
    <property type="match status" value="1"/>
</dbReference>
<feature type="signal peptide" evidence="3">
    <location>
        <begin position="1"/>
        <end position="22"/>
    </location>
</feature>
<keyword evidence="2" id="KW-0812">Transmembrane</keyword>
<evidence type="ECO:0000259" key="4">
    <source>
        <dbReference type="Pfam" id="PF03537"/>
    </source>
</evidence>
<evidence type="ECO:0000256" key="1">
    <source>
        <dbReference type="SAM" id="MobiDB-lite"/>
    </source>
</evidence>
<dbReference type="AlphaFoldDB" id="A0A0G4J271"/>
<dbReference type="PANTHER" id="PTHR35273">
    <property type="entry name" value="ALPHA-1,4 POLYGALACTOSAMINIDASE, PUTATIVE (AFU_ORTHOLOGUE AFUA_3G07890)-RELATED"/>
    <property type="match status" value="1"/>
</dbReference>
<dbReference type="EMBL" id="CDSF01000116">
    <property type="protein sequence ID" value="CEP01718.1"/>
    <property type="molecule type" value="Genomic_DNA"/>
</dbReference>
<dbReference type="Pfam" id="PF03537">
    <property type="entry name" value="Glyco_hydro_114"/>
    <property type="match status" value="1"/>
</dbReference>
<evidence type="ECO:0000256" key="3">
    <source>
        <dbReference type="SAM" id="SignalP"/>
    </source>
</evidence>
<protein>
    <recommendedName>
        <fullName evidence="4">Glycoside-hydrolase family GH114 TIM-barrel domain-containing protein</fullName>
    </recommendedName>
</protein>
<evidence type="ECO:0000256" key="2">
    <source>
        <dbReference type="SAM" id="Phobius"/>
    </source>
</evidence>
<dbReference type="Gene3D" id="3.20.20.70">
    <property type="entry name" value="Aldolase class I"/>
    <property type="match status" value="1"/>
</dbReference>
<keyword evidence="2" id="KW-1133">Transmembrane helix</keyword>
<keyword evidence="6" id="KW-1185">Reference proteome</keyword>
<dbReference type="STRING" id="37360.A0A0G4J271"/>
<reference evidence="5 6" key="1">
    <citation type="submission" date="2015-02" db="EMBL/GenBank/DDBJ databases">
        <authorList>
            <person name="Chooi Y.-H."/>
        </authorList>
    </citation>
    <scope>NUCLEOTIDE SEQUENCE [LARGE SCALE GENOMIC DNA]</scope>
    <source>
        <strain evidence="5">E3</strain>
    </source>
</reference>
<feature type="domain" description="Glycoside-hydrolase family GH114 TIM-barrel" evidence="4">
    <location>
        <begin position="43"/>
        <end position="284"/>
    </location>
</feature>
<keyword evidence="2" id="KW-0472">Membrane</keyword>
<keyword evidence="3" id="KW-0732">Signal</keyword>
<dbReference type="OrthoDB" id="2108802at2759"/>
<gene>
    <name evidence="5" type="ORF">PBRA_008660</name>
</gene>
<feature type="region of interest" description="Disordered" evidence="1">
    <location>
        <begin position="301"/>
        <end position="321"/>
    </location>
</feature>
<dbReference type="PANTHER" id="PTHR35273:SF2">
    <property type="entry name" value="ALPHA-GALACTOSIDASE"/>
    <property type="match status" value="1"/>
</dbReference>